<comment type="caution">
    <text evidence="8">The sequence shown here is derived from an EMBL/GenBank/DDBJ whole genome shotgun (WGS) entry which is preliminary data.</text>
</comment>
<evidence type="ECO:0000256" key="2">
    <source>
        <dbReference type="ARBA" id="ARBA00022485"/>
    </source>
</evidence>
<sequence length="114" mass="13113">MKGILVNYEYCTGCHSCEVACKKILNLPEGEFGIKLTEILPHAYEGKSGPEKWEWTYMPVLTKACNMCEDRVEAGKFPMCVQHCQAWCMYHGEVEDLMKKMDGKTRWALLTTKK</sequence>
<keyword evidence="3" id="KW-0479">Metal-binding</keyword>
<dbReference type="SUPFAM" id="SSF54862">
    <property type="entry name" value="4Fe-4S ferredoxins"/>
    <property type="match status" value="1"/>
</dbReference>
<evidence type="ECO:0000313" key="9">
    <source>
        <dbReference type="Proteomes" id="UP001487305"/>
    </source>
</evidence>
<protein>
    <submittedName>
        <fullName evidence="8">4Fe-4S dicluster domain-containing protein</fullName>
    </submittedName>
</protein>
<keyword evidence="4" id="KW-0677">Repeat</keyword>
<dbReference type="PROSITE" id="PS51379">
    <property type="entry name" value="4FE4S_FER_2"/>
    <property type="match status" value="1"/>
</dbReference>
<dbReference type="InterPro" id="IPR051555">
    <property type="entry name" value="FDH_Electron_Transfer_Unit"/>
</dbReference>
<evidence type="ECO:0000313" key="8">
    <source>
        <dbReference type="EMBL" id="MEQ3363601.1"/>
    </source>
</evidence>
<keyword evidence="2" id="KW-0004">4Fe-4S</keyword>
<keyword evidence="5" id="KW-0408">Iron</keyword>
<dbReference type="EMBL" id="JBBNOP010000010">
    <property type="protein sequence ID" value="MEQ3363601.1"/>
    <property type="molecule type" value="Genomic_DNA"/>
</dbReference>
<dbReference type="Proteomes" id="UP001487305">
    <property type="component" value="Unassembled WGS sequence"/>
</dbReference>
<evidence type="ECO:0000259" key="7">
    <source>
        <dbReference type="PROSITE" id="PS51379"/>
    </source>
</evidence>
<reference evidence="8 9" key="1">
    <citation type="submission" date="2024-04" db="EMBL/GenBank/DDBJ databases">
        <title>Human intestinal bacterial collection.</title>
        <authorList>
            <person name="Pauvert C."/>
            <person name="Hitch T.C.A."/>
            <person name="Clavel T."/>
        </authorList>
    </citation>
    <scope>NUCLEOTIDE SEQUENCE [LARGE SCALE GENOMIC DNA]</scope>
    <source>
        <strain evidence="8 9">CLA-KB-H42</strain>
    </source>
</reference>
<feature type="domain" description="4Fe-4S ferredoxin-type" evidence="7">
    <location>
        <begin position="2"/>
        <end position="30"/>
    </location>
</feature>
<evidence type="ECO:0000256" key="4">
    <source>
        <dbReference type="ARBA" id="ARBA00022737"/>
    </source>
</evidence>
<evidence type="ECO:0000256" key="6">
    <source>
        <dbReference type="ARBA" id="ARBA00023014"/>
    </source>
</evidence>
<dbReference type="Gene3D" id="3.30.70.20">
    <property type="match status" value="1"/>
</dbReference>
<accession>A0ABV1JEU8</accession>
<keyword evidence="6" id="KW-0411">Iron-sulfur</keyword>
<evidence type="ECO:0000256" key="3">
    <source>
        <dbReference type="ARBA" id="ARBA00022723"/>
    </source>
</evidence>
<dbReference type="PANTHER" id="PTHR43545:SF6">
    <property type="entry name" value="FORMATE DEHYDROGENASE, NITRATE-INDUCIBLE, IRON-SULFUR SUBUNIT"/>
    <property type="match status" value="1"/>
</dbReference>
<comment type="subcellular location">
    <subcellularLocation>
        <location evidence="1">Cell envelope</location>
    </subcellularLocation>
</comment>
<dbReference type="PANTHER" id="PTHR43545">
    <property type="entry name" value="FORMATE DEHYDROGENASE, NITRATE-INDUCIBLE, IRON-SULFUR SUBUNIT"/>
    <property type="match status" value="1"/>
</dbReference>
<keyword evidence="9" id="KW-1185">Reference proteome</keyword>
<proteinExistence type="predicted"/>
<gene>
    <name evidence="8" type="ORF">AAA083_11515</name>
</gene>
<evidence type="ECO:0000256" key="5">
    <source>
        <dbReference type="ARBA" id="ARBA00023004"/>
    </source>
</evidence>
<dbReference type="InterPro" id="IPR017896">
    <property type="entry name" value="4Fe4S_Fe-S-bd"/>
</dbReference>
<dbReference type="RefSeq" id="WP_102373812.1">
    <property type="nucleotide sequence ID" value="NZ_JBBNOP010000010.1"/>
</dbReference>
<evidence type="ECO:0000256" key="1">
    <source>
        <dbReference type="ARBA" id="ARBA00004196"/>
    </source>
</evidence>
<name>A0ABV1JEU8_9ACTN</name>
<organism evidence="8 9">
    <name type="scientific">Raoultibacter massiliensis</name>
    <dbReference type="NCBI Taxonomy" id="1852371"/>
    <lineage>
        <taxon>Bacteria</taxon>
        <taxon>Bacillati</taxon>
        <taxon>Actinomycetota</taxon>
        <taxon>Coriobacteriia</taxon>
        <taxon>Eggerthellales</taxon>
        <taxon>Eggerthellaceae</taxon>
        <taxon>Raoultibacter</taxon>
    </lineage>
</organism>
<dbReference type="Pfam" id="PF13247">
    <property type="entry name" value="Fer4_11"/>
    <property type="match status" value="1"/>
</dbReference>